<proteinExistence type="predicted"/>
<protein>
    <recommendedName>
        <fullName evidence="3">Surface antigen</fullName>
    </recommendedName>
</protein>
<name>W7JUQ8_PLAFA</name>
<evidence type="ECO:0000313" key="2">
    <source>
        <dbReference type="Proteomes" id="UP000030697"/>
    </source>
</evidence>
<dbReference type="AlphaFoldDB" id="W7JUQ8"/>
<reference evidence="1 2" key="1">
    <citation type="submission" date="2013-02" db="EMBL/GenBank/DDBJ databases">
        <title>The Genome Sequence of Plasmodium falciparum UGT5.1.</title>
        <authorList>
            <consortium name="The Broad Institute Genome Sequencing Platform"/>
            <consortium name="The Broad Institute Genome Sequencing Center for Infectious Disease"/>
            <person name="Neafsey D."/>
            <person name="Cheeseman I."/>
            <person name="Volkman S."/>
            <person name="Adams J."/>
            <person name="Walker B."/>
            <person name="Young S.K."/>
            <person name="Zeng Q."/>
            <person name="Gargeya S."/>
            <person name="Fitzgerald M."/>
            <person name="Haas B."/>
            <person name="Abouelleil A."/>
            <person name="Alvarado L."/>
            <person name="Arachchi H.M."/>
            <person name="Berlin A.M."/>
            <person name="Chapman S.B."/>
            <person name="Dewar J."/>
            <person name="Goldberg J."/>
            <person name="Griggs A."/>
            <person name="Gujja S."/>
            <person name="Hansen M."/>
            <person name="Howarth C."/>
            <person name="Imamovic A."/>
            <person name="Larimer J."/>
            <person name="McCowan C."/>
            <person name="Murphy C."/>
            <person name="Neiman D."/>
            <person name="Pearson M."/>
            <person name="Priest M."/>
            <person name="Roberts A."/>
            <person name="Saif S."/>
            <person name="Shea T."/>
            <person name="Sisk P."/>
            <person name="Sykes S."/>
            <person name="Wortman J."/>
            <person name="Nusbaum C."/>
            <person name="Birren B."/>
        </authorList>
    </citation>
    <scope>NUCLEOTIDE SEQUENCE [LARGE SCALE GENOMIC DNA]</scope>
    <source>
        <strain evidence="1 2">UGT5.1</strain>
    </source>
</reference>
<organism evidence="1 2">
    <name type="scientific">Plasmodium falciparum UGT5.1</name>
    <dbReference type="NCBI Taxonomy" id="1237627"/>
    <lineage>
        <taxon>Eukaryota</taxon>
        <taxon>Sar</taxon>
        <taxon>Alveolata</taxon>
        <taxon>Apicomplexa</taxon>
        <taxon>Aconoidasida</taxon>
        <taxon>Haemosporida</taxon>
        <taxon>Plasmodiidae</taxon>
        <taxon>Plasmodium</taxon>
        <taxon>Plasmodium (Laverania)</taxon>
    </lineage>
</organism>
<evidence type="ECO:0000313" key="1">
    <source>
        <dbReference type="EMBL" id="EWC78883.1"/>
    </source>
</evidence>
<accession>W7JUQ8</accession>
<dbReference type="Pfam" id="PF02009">
    <property type="entry name" value="RIFIN"/>
    <property type="match status" value="1"/>
</dbReference>
<dbReference type="InterPro" id="IPR006373">
    <property type="entry name" value="VSA_Rifin"/>
</dbReference>
<gene>
    <name evidence="1" type="ORF">C923_00435</name>
</gene>
<sequence length="168" mass="17457">MPELGSVGGSLLYALNAWKTTEIAAATELAKQAGAAQGAIAGNAKGMEVVIESLKTLGVENLFPGISKTVSSTGNYTKVTEFANTIYWKYAGTCTSLKRDFTAPAACNTFEIKLSIKTAGAGTHGHPPQYAIREQLKGLAEKATTNAKAAAEAKSTTVAAEITEQQTA</sequence>
<dbReference type="Proteomes" id="UP000030697">
    <property type="component" value="Unassembled WGS sequence"/>
</dbReference>
<evidence type="ECO:0008006" key="3">
    <source>
        <dbReference type="Google" id="ProtNLM"/>
    </source>
</evidence>
<dbReference type="EMBL" id="KE124401">
    <property type="protein sequence ID" value="EWC78883.1"/>
    <property type="molecule type" value="Genomic_DNA"/>
</dbReference>